<dbReference type="Proteomes" id="UP000829354">
    <property type="component" value="Chromosome X"/>
</dbReference>
<feature type="region of interest" description="Disordered" evidence="1">
    <location>
        <begin position="1"/>
        <end position="21"/>
    </location>
</feature>
<keyword evidence="3" id="KW-1185">Reference proteome</keyword>
<dbReference type="EMBL" id="CP092625">
    <property type="protein sequence ID" value="UMM44426.1"/>
    <property type="molecule type" value="Genomic_DNA"/>
</dbReference>
<dbReference type="AlphaFoldDB" id="A0AAE9JTC4"/>
<protein>
    <submittedName>
        <fullName evidence="2">Uncharacterized protein</fullName>
    </submittedName>
</protein>
<accession>A0AAE9JTC4</accession>
<gene>
    <name evidence="2" type="ORF">L5515_019579</name>
</gene>
<evidence type="ECO:0000256" key="1">
    <source>
        <dbReference type="SAM" id="MobiDB-lite"/>
    </source>
</evidence>
<evidence type="ECO:0000313" key="2">
    <source>
        <dbReference type="EMBL" id="UMM44426.1"/>
    </source>
</evidence>
<reference evidence="2 3" key="1">
    <citation type="submission" date="2022-04" db="EMBL/GenBank/DDBJ databases">
        <title>Chromosome-level reference genomes for two strains of Caenorhabditis briggsae: an improved platform for comparative genomics.</title>
        <authorList>
            <person name="Stevens L."/>
            <person name="Andersen E."/>
        </authorList>
    </citation>
    <scope>NUCLEOTIDE SEQUENCE [LARGE SCALE GENOMIC DNA]</scope>
    <source>
        <strain evidence="2">VX34</strain>
        <tissue evidence="2">Whole-organism</tissue>
    </source>
</reference>
<proteinExistence type="predicted"/>
<feature type="compositionally biased region" description="Basic residues" evidence="1">
    <location>
        <begin position="1"/>
        <end position="10"/>
    </location>
</feature>
<name>A0AAE9JTC4_CAEBR</name>
<organism evidence="2 3">
    <name type="scientific">Caenorhabditis briggsae</name>
    <dbReference type="NCBI Taxonomy" id="6238"/>
    <lineage>
        <taxon>Eukaryota</taxon>
        <taxon>Metazoa</taxon>
        <taxon>Ecdysozoa</taxon>
        <taxon>Nematoda</taxon>
        <taxon>Chromadorea</taxon>
        <taxon>Rhabditida</taxon>
        <taxon>Rhabditina</taxon>
        <taxon>Rhabditomorpha</taxon>
        <taxon>Rhabditoidea</taxon>
        <taxon>Rhabditidae</taxon>
        <taxon>Peloderinae</taxon>
        <taxon>Caenorhabditis</taxon>
    </lineage>
</organism>
<sequence>MRNPSKRRAAQRAMESMTGGAKAVELRGRPANRKSHLWKAPMKLLQRSSLGKITILILYNPKKRCKNMPQEVGSKTKMAKHLFYNYLRVVKNVKAPNELEATSLRAKCNLSPRQKWLKHEKAVFEEHLEQLRRGFIRSRDSQFRADQG</sequence>
<evidence type="ECO:0000313" key="3">
    <source>
        <dbReference type="Proteomes" id="UP000829354"/>
    </source>
</evidence>